<sequence>MRTLSATGKKAIGEDIKTVQFGWTLGMPLVAHVEGGIWEVRTRLDGRIARTLFVTEGGMMILLHAFIKKQQKTPKPELNLAQERLKQLRETEMSNAHVGSAFDDFLAEEAMLDEATAVAVKRVIAWQIAQEMAAQKLTKTAMAKKMHTSRAALNRLLDETDTSLTLTTLASAAAALGKQMRFELSGT</sequence>
<proteinExistence type="predicted"/>
<dbReference type="InterPro" id="IPR010982">
    <property type="entry name" value="Lambda_DNA-bd_dom_sf"/>
</dbReference>
<dbReference type="Proteomes" id="UP000286806">
    <property type="component" value="Unassembled WGS sequence"/>
</dbReference>
<protein>
    <recommendedName>
        <fullName evidence="1">HTH cro/C1-type domain-containing protein</fullName>
    </recommendedName>
</protein>
<dbReference type="Gene3D" id="1.10.260.40">
    <property type="entry name" value="lambda repressor-like DNA-binding domains"/>
    <property type="match status" value="1"/>
</dbReference>
<comment type="caution">
    <text evidence="2">The sequence shown here is derived from an EMBL/GenBank/DDBJ whole genome shotgun (WGS) entry which is preliminary data.</text>
</comment>
<dbReference type="AlphaFoldDB" id="A0A401JFP8"/>
<gene>
    <name evidence="2" type="ORF">SFMTTN_2250</name>
</gene>
<organism evidence="2 3">
    <name type="scientific">Sulfuriferula multivorans</name>
    <dbReference type="NCBI Taxonomy" id="1559896"/>
    <lineage>
        <taxon>Bacteria</taxon>
        <taxon>Pseudomonadati</taxon>
        <taxon>Pseudomonadota</taxon>
        <taxon>Betaproteobacteria</taxon>
        <taxon>Nitrosomonadales</taxon>
        <taxon>Sulfuricellaceae</taxon>
        <taxon>Sulfuriferula</taxon>
    </lineage>
</organism>
<accession>A0A401JFP8</accession>
<feature type="domain" description="HTH cro/C1-type" evidence="1">
    <location>
        <begin position="128"/>
        <end position="184"/>
    </location>
</feature>
<dbReference type="SUPFAM" id="SSF47413">
    <property type="entry name" value="lambda repressor-like DNA-binding domains"/>
    <property type="match status" value="1"/>
</dbReference>
<evidence type="ECO:0000313" key="2">
    <source>
        <dbReference type="EMBL" id="GBL46436.1"/>
    </source>
</evidence>
<keyword evidence="3" id="KW-1185">Reference proteome</keyword>
<dbReference type="EMBL" id="BGOW01000020">
    <property type="protein sequence ID" value="GBL46436.1"/>
    <property type="molecule type" value="Genomic_DNA"/>
</dbReference>
<dbReference type="PROSITE" id="PS50943">
    <property type="entry name" value="HTH_CROC1"/>
    <property type="match status" value="1"/>
</dbReference>
<evidence type="ECO:0000259" key="1">
    <source>
        <dbReference type="PROSITE" id="PS50943"/>
    </source>
</evidence>
<dbReference type="InterPro" id="IPR001387">
    <property type="entry name" value="Cro/C1-type_HTH"/>
</dbReference>
<reference evidence="2 3" key="1">
    <citation type="journal article" date="2019" name="Front. Microbiol.">
        <title>Genomes of Neutrophilic Sulfur-Oxidizing Chemolithoautotrophs Representing 9 Proteobacterial Species From 8 Genera.</title>
        <authorList>
            <person name="Watanabe T."/>
            <person name="Kojima H."/>
            <person name="Umezawa K."/>
            <person name="Hori C."/>
            <person name="Takasuka T.E."/>
            <person name="Kato Y."/>
            <person name="Fukui M."/>
        </authorList>
    </citation>
    <scope>NUCLEOTIDE SEQUENCE [LARGE SCALE GENOMIC DNA]</scope>
    <source>
        <strain evidence="2 3">TTN</strain>
    </source>
</reference>
<dbReference type="InterPro" id="IPR009241">
    <property type="entry name" value="HigB-like"/>
</dbReference>
<dbReference type="Pfam" id="PF05973">
    <property type="entry name" value="Gp49"/>
    <property type="match status" value="1"/>
</dbReference>
<dbReference type="GO" id="GO:0003677">
    <property type="term" value="F:DNA binding"/>
    <property type="evidence" value="ECO:0007669"/>
    <property type="project" value="InterPro"/>
</dbReference>
<evidence type="ECO:0000313" key="3">
    <source>
        <dbReference type="Proteomes" id="UP000286806"/>
    </source>
</evidence>
<name>A0A401JFP8_9PROT</name>